<feature type="compositionally biased region" description="Polar residues" evidence="1">
    <location>
        <begin position="50"/>
        <end position="63"/>
    </location>
</feature>
<sequence length="100" mass="11331">MADRHRMAPEPFLETGDPLDPLGARAEKGSQRNFPRRSHGVRAGYGYRQRNAQKSRQSDQCNADTGLQHAGVMPIDLRFEHLAAISVLWSNIRYIRVSLD</sequence>
<organism evidence="2 3">
    <name type="scientific">Actinocorallia longicatena</name>
    <dbReference type="NCBI Taxonomy" id="111803"/>
    <lineage>
        <taxon>Bacteria</taxon>
        <taxon>Bacillati</taxon>
        <taxon>Actinomycetota</taxon>
        <taxon>Actinomycetes</taxon>
        <taxon>Streptosporangiales</taxon>
        <taxon>Thermomonosporaceae</taxon>
        <taxon>Actinocorallia</taxon>
    </lineage>
</organism>
<accession>A0ABP6QDH5</accession>
<evidence type="ECO:0000256" key="1">
    <source>
        <dbReference type="SAM" id="MobiDB-lite"/>
    </source>
</evidence>
<feature type="region of interest" description="Disordered" evidence="1">
    <location>
        <begin position="1"/>
        <end position="63"/>
    </location>
</feature>
<proteinExistence type="predicted"/>
<keyword evidence="3" id="KW-1185">Reference proteome</keyword>
<reference evidence="3" key="1">
    <citation type="journal article" date="2019" name="Int. J. Syst. Evol. Microbiol.">
        <title>The Global Catalogue of Microorganisms (GCM) 10K type strain sequencing project: providing services to taxonomists for standard genome sequencing and annotation.</title>
        <authorList>
            <consortium name="The Broad Institute Genomics Platform"/>
            <consortium name="The Broad Institute Genome Sequencing Center for Infectious Disease"/>
            <person name="Wu L."/>
            <person name="Ma J."/>
        </authorList>
    </citation>
    <scope>NUCLEOTIDE SEQUENCE [LARGE SCALE GENOMIC DNA]</scope>
    <source>
        <strain evidence="3">JCM 9377</strain>
    </source>
</reference>
<protein>
    <recommendedName>
        <fullName evidence="4">Transposase</fullName>
    </recommendedName>
</protein>
<name>A0ABP6QDH5_9ACTN</name>
<dbReference type="EMBL" id="BAAAUV010000011">
    <property type="protein sequence ID" value="GAA3220934.1"/>
    <property type="molecule type" value="Genomic_DNA"/>
</dbReference>
<evidence type="ECO:0008006" key="4">
    <source>
        <dbReference type="Google" id="ProtNLM"/>
    </source>
</evidence>
<dbReference type="Proteomes" id="UP001501237">
    <property type="component" value="Unassembled WGS sequence"/>
</dbReference>
<comment type="caution">
    <text evidence="2">The sequence shown here is derived from an EMBL/GenBank/DDBJ whole genome shotgun (WGS) entry which is preliminary data.</text>
</comment>
<evidence type="ECO:0000313" key="2">
    <source>
        <dbReference type="EMBL" id="GAA3220934.1"/>
    </source>
</evidence>
<evidence type="ECO:0000313" key="3">
    <source>
        <dbReference type="Proteomes" id="UP001501237"/>
    </source>
</evidence>
<gene>
    <name evidence="2" type="ORF">GCM10010468_45830</name>
</gene>